<dbReference type="PANTHER" id="PTHR43022">
    <property type="entry name" value="PROTEIN SMF"/>
    <property type="match status" value="1"/>
</dbReference>
<dbReference type="Pfam" id="PF02481">
    <property type="entry name" value="DNA_processg_A"/>
    <property type="match status" value="1"/>
</dbReference>
<dbReference type="SUPFAM" id="SSF102405">
    <property type="entry name" value="MCP/YpsA-like"/>
    <property type="match status" value="1"/>
</dbReference>
<feature type="region of interest" description="Disordered" evidence="2">
    <location>
        <begin position="477"/>
        <end position="501"/>
    </location>
</feature>
<feature type="domain" description="Smf/DprA SLOG" evidence="3">
    <location>
        <begin position="129"/>
        <end position="351"/>
    </location>
</feature>
<comment type="caution">
    <text evidence="4">The sequence shown here is derived from an EMBL/GenBank/DDBJ whole genome shotgun (WGS) entry which is preliminary data.</text>
</comment>
<evidence type="ECO:0000256" key="2">
    <source>
        <dbReference type="SAM" id="MobiDB-lite"/>
    </source>
</evidence>
<feature type="region of interest" description="Disordered" evidence="2">
    <location>
        <begin position="368"/>
        <end position="410"/>
    </location>
</feature>
<name>A0A087BQD3_9BIFI</name>
<dbReference type="Gene3D" id="3.40.50.450">
    <property type="match status" value="1"/>
</dbReference>
<proteinExistence type="inferred from homology"/>
<dbReference type="Proteomes" id="UP000029014">
    <property type="component" value="Unassembled WGS sequence"/>
</dbReference>
<dbReference type="InterPro" id="IPR057666">
    <property type="entry name" value="DrpA_SLOG"/>
</dbReference>
<dbReference type="AlphaFoldDB" id="A0A087BQD3"/>
<reference evidence="4 5" key="1">
    <citation type="submission" date="2014-03" db="EMBL/GenBank/DDBJ databases">
        <title>Genomics of Bifidobacteria.</title>
        <authorList>
            <person name="Ventura M."/>
            <person name="Milani C."/>
            <person name="Lugli G.A."/>
        </authorList>
    </citation>
    <scope>NUCLEOTIDE SEQUENCE [LARGE SCALE GENOMIC DNA]</scope>
    <source>
        <strain evidence="4 5">LMG 11592</strain>
    </source>
</reference>
<organism evidence="4 5">
    <name type="scientific">Bifidobacterium minimum</name>
    <dbReference type="NCBI Taxonomy" id="1693"/>
    <lineage>
        <taxon>Bacteria</taxon>
        <taxon>Bacillati</taxon>
        <taxon>Actinomycetota</taxon>
        <taxon>Actinomycetes</taxon>
        <taxon>Bifidobacteriales</taxon>
        <taxon>Bifidobacteriaceae</taxon>
        <taxon>Bifidobacterium</taxon>
    </lineage>
</organism>
<comment type="similarity">
    <text evidence="1">Belongs to the DprA/Smf family.</text>
</comment>
<dbReference type="GO" id="GO:0009294">
    <property type="term" value="P:DNA-mediated transformation"/>
    <property type="evidence" value="ECO:0007669"/>
    <property type="project" value="InterPro"/>
</dbReference>
<dbReference type="RefSeq" id="WP_022861322.1">
    <property type="nucleotide sequence ID" value="NZ_JGZD01000007.1"/>
</dbReference>
<feature type="compositionally biased region" description="Basic and acidic residues" evidence="2">
    <location>
        <begin position="371"/>
        <end position="385"/>
    </location>
</feature>
<keyword evidence="5" id="KW-1185">Reference proteome</keyword>
<dbReference type="InterPro" id="IPR003488">
    <property type="entry name" value="DprA"/>
</dbReference>
<evidence type="ECO:0000313" key="4">
    <source>
        <dbReference type="EMBL" id="KFI73233.1"/>
    </source>
</evidence>
<sequence length="501" mass="53903">MSTTATTRAAVDDPDEETLGIATLAWCADGPDALMQALLGGASDASAVVEDLWIIHDHGRMPSKDSRVLTRLDEAFAHGVTSWGAEPTDAGFRSFHRSLARWSDRMRGLPRDDPDGLRRLLTHNGTQWIITAKHPLWPTQMNDLSRRRDWATPLCLWGQGDPTCLTACANPVALVGSRGCDDYGRTTATTIAQTLASDGHVVISGGAMGTDAAAHWGSIRARSDDATQPSPGRTVAIFAGGLDHAGPQCNTSLFRRIIDAHGALISELAPGTIPVARRFLLRNRLIAALSSSIVVAQARIRSGALNTAGWGNELGRPVYAVPGRIDSPRNGGCHQLIRNGQAILLHSTRELDELVRDVHGTHAVHSIYNAPDRHNGPDMRGECHDPTTPSRLAASKTGPASEDAGTTVPPERRLNDHAMLVLEAIAGCAHDHVPASVDVIRHHLRRNSGTTLDTGRLLSVIGGLEAMGMVTFHSGVVTASTGSRSDRRDPESRRRERRERH</sequence>
<dbReference type="eggNOG" id="COG0758">
    <property type="taxonomic scope" value="Bacteria"/>
</dbReference>
<dbReference type="STRING" id="1693.BMIN_0655"/>
<evidence type="ECO:0000259" key="3">
    <source>
        <dbReference type="Pfam" id="PF02481"/>
    </source>
</evidence>
<gene>
    <name evidence="4" type="ORF">BMIN_0655</name>
</gene>
<dbReference type="PANTHER" id="PTHR43022:SF1">
    <property type="entry name" value="PROTEIN SMF"/>
    <property type="match status" value="1"/>
</dbReference>
<protein>
    <submittedName>
        <fullName evidence="4">Putative DNA protecting protein DprA</fullName>
    </submittedName>
</protein>
<evidence type="ECO:0000256" key="1">
    <source>
        <dbReference type="ARBA" id="ARBA00006525"/>
    </source>
</evidence>
<accession>A0A087BQD3</accession>
<evidence type="ECO:0000313" key="5">
    <source>
        <dbReference type="Proteomes" id="UP000029014"/>
    </source>
</evidence>
<feature type="compositionally biased region" description="Basic and acidic residues" evidence="2">
    <location>
        <begin position="484"/>
        <end position="494"/>
    </location>
</feature>
<dbReference type="EMBL" id="JGZD01000007">
    <property type="protein sequence ID" value="KFI73233.1"/>
    <property type="molecule type" value="Genomic_DNA"/>
</dbReference>